<evidence type="ECO:0000313" key="6">
    <source>
        <dbReference type="RefSeq" id="XP_018013540.1"/>
    </source>
</evidence>
<dbReference type="SUPFAM" id="SSF52833">
    <property type="entry name" value="Thioredoxin-like"/>
    <property type="match status" value="1"/>
</dbReference>
<dbReference type="GeneID" id="108670587"/>
<dbReference type="SUPFAM" id="SSF47616">
    <property type="entry name" value="GST C-terminal domain-like"/>
    <property type="match status" value="1"/>
</dbReference>
<comment type="subunit">
    <text evidence="1">Homodimer.</text>
</comment>
<dbReference type="Gene3D" id="1.20.1050.10">
    <property type="match status" value="1"/>
</dbReference>
<dbReference type="InterPro" id="IPR036249">
    <property type="entry name" value="Thioredoxin-like_sf"/>
</dbReference>
<gene>
    <name evidence="4" type="primary">GSTd2</name>
    <name evidence="6" type="synonym">LOC108670587</name>
    <name evidence="4" type="ORF">HAZT_HAZT003302</name>
</gene>
<feature type="domain" description="GST N-terminal" evidence="2">
    <location>
        <begin position="1"/>
        <end position="82"/>
    </location>
</feature>
<accession>A0A6A0GXK0</accession>
<dbReference type="Proteomes" id="UP000694843">
    <property type="component" value="Unplaced"/>
</dbReference>
<dbReference type="OMA" id="FESHVIC"/>
<dbReference type="EMBL" id="JQDR03011947">
    <property type="protein sequence ID" value="KAA0191974.1"/>
    <property type="molecule type" value="Genomic_DNA"/>
</dbReference>
<dbReference type="Pfam" id="PF13410">
    <property type="entry name" value="GST_C_2"/>
    <property type="match status" value="1"/>
</dbReference>
<dbReference type="Pfam" id="PF02798">
    <property type="entry name" value="GST_N"/>
    <property type="match status" value="1"/>
</dbReference>
<evidence type="ECO:0000259" key="3">
    <source>
        <dbReference type="PROSITE" id="PS50405"/>
    </source>
</evidence>
<dbReference type="KEGG" id="hazt:108670587"/>
<dbReference type="InterPro" id="IPR010987">
    <property type="entry name" value="Glutathione-S-Trfase_C-like"/>
</dbReference>
<organism evidence="4">
    <name type="scientific">Hyalella azteca</name>
    <name type="common">Amphipod</name>
    <dbReference type="NCBI Taxonomy" id="294128"/>
    <lineage>
        <taxon>Eukaryota</taxon>
        <taxon>Metazoa</taxon>
        <taxon>Ecdysozoa</taxon>
        <taxon>Arthropoda</taxon>
        <taxon>Crustacea</taxon>
        <taxon>Multicrustacea</taxon>
        <taxon>Malacostraca</taxon>
        <taxon>Eumalacostraca</taxon>
        <taxon>Peracarida</taxon>
        <taxon>Amphipoda</taxon>
        <taxon>Senticaudata</taxon>
        <taxon>Talitrida</taxon>
        <taxon>Talitroidea</taxon>
        <taxon>Hyalellidae</taxon>
        <taxon>Hyalella</taxon>
    </lineage>
</organism>
<dbReference type="PROSITE" id="PS50405">
    <property type="entry name" value="GST_CTER"/>
    <property type="match status" value="1"/>
</dbReference>
<dbReference type="PANTHER" id="PTHR43969">
    <property type="entry name" value="GLUTATHIONE S TRANSFERASE D10, ISOFORM A-RELATED"/>
    <property type="match status" value="1"/>
</dbReference>
<keyword evidence="4" id="KW-0808">Transferase</keyword>
<reference evidence="6" key="4">
    <citation type="submission" date="2025-04" db="UniProtKB">
        <authorList>
            <consortium name="RefSeq"/>
        </authorList>
    </citation>
    <scope>IDENTIFICATION</scope>
    <source>
        <tissue evidence="6">Whole organism</tissue>
    </source>
</reference>
<evidence type="ECO:0000259" key="2">
    <source>
        <dbReference type="PROSITE" id="PS50404"/>
    </source>
</evidence>
<name>A0A6A0GXK0_HYAAZ</name>
<dbReference type="GO" id="GO:0004364">
    <property type="term" value="F:glutathione transferase activity"/>
    <property type="evidence" value="ECO:0007669"/>
    <property type="project" value="TreeGrafter"/>
</dbReference>
<dbReference type="SFLD" id="SFLDS00019">
    <property type="entry name" value="Glutathione_Transferase_(cytos"/>
    <property type="match status" value="1"/>
</dbReference>
<protein>
    <submittedName>
        <fullName evidence="6">Glutathione S-transferase D1</fullName>
    </submittedName>
    <submittedName>
        <fullName evidence="4">Glutathione S-transferase Delta 2</fullName>
    </submittedName>
</protein>
<reference evidence="4" key="3">
    <citation type="submission" date="2019-06" db="EMBL/GenBank/DDBJ databases">
        <authorList>
            <person name="Poynton C."/>
            <person name="Hasenbein S."/>
            <person name="Benoit J.B."/>
            <person name="Sepulveda M.S."/>
            <person name="Poelchau M.F."/>
            <person name="Murali S.C."/>
            <person name="Chen S."/>
            <person name="Glastad K.M."/>
            <person name="Werren J.H."/>
            <person name="Vineis J.H."/>
            <person name="Bowen J.L."/>
            <person name="Friedrich M."/>
            <person name="Jones J."/>
            <person name="Robertson H.M."/>
            <person name="Feyereisen R."/>
            <person name="Mechler-Hickson A."/>
            <person name="Mathers N."/>
            <person name="Lee C.E."/>
            <person name="Colbourne J.K."/>
            <person name="Biales A."/>
            <person name="Johnston J.S."/>
            <person name="Wellborn G.A."/>
            <person name="Rosendale A.J."/>
            <person name="Cridge A.G."/>
            <person name="Munoz-Torres M.C."/>
            <person name="Bain P.A."/>
            <person name="Manny A.R."/>
            <person name="Major K.M."/>
            <person name="Lambert F.N."/>
            <person name="Vulpe C.D."/>
            <person name="Tuck P."/>
            <person name="Blalock B.J."/>
            <person name="Lin Y.-Y."/>
            <person name="Smith M.E."/>
            <person name="Ochoa-Acuna H."/>
            <person name="Chen M.-J.M."/>
            <person name="Childers C.P."/>
            <person name="Qu J."/>
            <person name="Dugan S."/>
            <person name="Lee S.L."/>
            <person name="Chao H."/>
            <person name="Dinh H."/>
            <person name="Han Y."/>
            <person name="Doddapaneni H."/>
            <person name="Worley K.C."/>
            <person name="Muzny D.M."/>
            <person name="Gibbs R.A."/>
            <person name="Richards S."/>
        </authorList>
    </citation>
    <scope>NUCLEOTIDE SEQUENCE</scope>
    <source>
        <strain evidence="4">HAZT.00-mixed</strain>
        <tissue evidence="4">Whole organism</tissue>
    </source>
</reference>
<dbReference type="InterPro" id="IPR036282">
    <property type="entry name" value="Glutathione-S-Trfase_C_sf"/>
</dbReference>
<dbReference type="InterPro" id="IPR040079">
    <property type="entry name" value="Glutathione_S-Trfase"/>
</dbReference>
<evidence type="ECO:0000313" key="4">
    <source>
        <dbReference type="EMBL" id="KAA0191974.1"/>
    </source>
</evidence>
<dbReference type="InterPro" id="IPR004045">
    <property type="entry name" value="Glutathione_S-Trfase_N"/>
</dbReference>
<dbReference type="SFLD" id="SFLDG00358">
    <property type="entry name" value="Main_(cytGST)"/>
    <property type="match status" value="1"/>
</dbReference>
<dbReference type="PANTHER" id="PTHR43969:SF9">
    <property type="entry name" value="GLUTATHIONE S TRANSFERASE D10, ISOFORM A-RELATED"/>
    <property type="match status" value="1"/>
</dbReference>
<evidence type="ECO:0000313" key="5">
    <source>
        <dbReference type="Proteomes" id="UP000694843"/>
    </source>
</evidence>
<dbReference type="AlphaFoldDB" id="A0A6A0GXK0"/>
<dbReference type="PROSITE" id="PS50404">
    <property type="entry name" value="GST_NTER"/>
    <property type="match status" value="1"/>
</dbReference>
<dbReference type="Proteomes" id="UP000711488">
    <property type="component" value="Unassembled WGS sequence"/>
</dbReference>
<sequence length="223" mass="24993">MSLDLYYCSTIPGCRAVLMVGEALGLTFNLHPLDVHNKEHLRQEFIEVNPLKTVPLLKHEGLVLFESHVICTYLINKFGKDDSLYPKDPASRAKVDQILYFDSGTLYKNLINCLDPKHPKCAYIKARESLSVINRQLGQTPYAAGDQITVADFALVATISTAEAVQPDLSRHPNIVTWLRKCKSVIPGYELHNEPGVQQFAKLYHSKKQKDGSEVNDKNKSGV</sequence>
<dbReference type="FunFam" id="1.20.1050.10:FF:000007">
    <property type="entry name" value="Glutathione S-transferase 1-1"/>
    <property type="match status" value="1"/>
</dbReference>
<dbReference type="OrthoDB" id="2309723at2759"/>
<dbReference type="Gene3D" id="3.40.30.10">
    <property type="entry name" value="Glutaredoxin"/>
    <property type="match status" value="1"/>
</dbReference>
<feature type="domain" description="GST C-terminal" evidence="3">
    <location>
        <begin position="88"/>
        <end position="203"/>
    </location>
</feature>
<dbReference type="CDD" id="cd03177">
    <property type="entry name" value="GST_C_Delta_Epsilon"/>
    <property type="match status" value="1"/>
</dbReference>
<reference evidence="4" key="2">
    <citation type="journal article" date="2018" name="Environ. Sci. Technol.">
        <title>The Toxicogenome of Hyalella azteca: A Model for Sediment Ecotoxicology and Evolutionary Toxicology.</title>
        <authorList>
            <person name="Poynton H.C."/>
            <person name="Hasenbein S."/>
            <person name="Benoit J.B."/>
            <person name="Sepulveda M.S."/>
            <person name="Poelchau M.F."/>
            <person name="Hughes D.S.T."/>
            <person name="Murali S.C."/>
            <person name="Chen S."/>
            <person name="Glastad K.M."/>
            <person name="Goodisman M.A.D."/>
            <person name="Werren J.H."/>
            <person name="Vineis J.H."/>
            <person name="Bowen J.L."/>
            <person name="Friedrich M."/>
            <person name="Jones J."/>
            <person name="Robertson H.M."/>
            <person name="Feyereisen R."/>
            <person name="Mechler-Hickson A."/>
            <person name="Mathers N."/>
            <person name="Lee C.E."/>
            <person name="Colbourne J.K."/>
            <person name="Biales A."/>
            <person name="Johnston J.S."/>
            <person name="Wellborn G.A."/>
            <person name="Rosendale A.J."/>
            <person name="Cridge A.G."/>
            <person name="Munoz-Torres M.C."/>
            <person name="Bain P.A."/>
            <person name="Manny A.R."/>
            <person name="Major K.M."/>
            <person name="Lambert F.N."/>
            <person name="Vulpe C.D."/>
            <person name="Tuck P."/>
            <person name="Blalock B.J."/>
            <person name="Lin Y.Y."/>
            <person name="Smith M.E."/>
            <person name="Ochoa-Acuna H."/>
            <person name="Chen M.M."/>
            <person name="Childers C.P."/>
            <person name="Qu J."/>
            <person name="Dugan S."/>
            <person name="Lee S.L."/>
            <person name="Chao H."/>
            <person name="Dinh H."/>
            <person name="Han Y."/>
            <person name="Doddapaneni H."/>
            <person name="Worley K.C."/>
            <person name="Muzny D.M."/>
            <person name="Gibbs R.A."/>
            <person name="Richards S."/>
        </authorList>
    </citation>
    <scope>NUCLEOTIDE SEQUENCE</scope>
    <source>
        <strain evidence="4">HAZT.00-mixed</strain>
        <tissue evidence="4">Whole organism</tissue>
    </source>
</reference>
<keyword evidence="5" id="KW-1185">Reference proteome</keyword>
<reference evidence="4" key="1">
    <citation type="submission" date="2014-08" db="EMBL/GenBank/DDBJ databases">
        <authorList>
            <person name="Murali S."/>
            <person name="Richards S."/>
            <person name="Bandaranaike D."/>
            <person name="Bellair M."/>
            <person name="Blankenburg K."/>
            <person name="Chao H."/>
            <person name="Dinh H."/>
            <person name="Doddapaneni H."/>
            <person name="Dugan-Rocha S."/>
            <person name="Elkadiri S."/>
            <person name="Gnanaolivu R."/>
            <person name="Hughes D."/>
            <person name="Lee S."/>
            <person name="Li M."/>
            <person name="Ming W."/>
            <person name="Munidasa M."/>
            <person name="Muniz J."/>
            <person name="Nguyen L."/>
            <person name="Osuji N."/>
            <person name="Pu L.-L."/>
            <person name="Puazo M."/>
            <person name="Skinner E."/>
            <person name="Qu C."/>
            <person name="Quiroz J."/>
            <person name="Raj R."/>
            <person name="Weissenberger G."/>
            <person name="Xin Y."/>
            <person name="Zou X."/>
            <person name="Han Y."/>
            <person name="Worley K."/>
            <person name="Muzny D."/>
            <person name="Gibbs R."/>
        </authorList>
    </citation>
    <scope>NUCLEOTIDE SEQUENCE</scope>
    <source>
        <strain evidence="4">HAZT.00-mixed</strain>
        <tissue evidence="4">Whole organism</tissue>
    </source>
</reference>
<evidence type="ECO:0000256" key="1">
    <source>
        <dbReference type="ARBA" id="ARBA00011738"/>
    </source>
</evidence>
<proteinExistence type="predicted"/>
<dbReference type="GO" id="GO:0006749">
    <property type="term" value="P:glutathione metabolic process"/>
    <property type="evidence" value="ECO:0007669"/>
    <property type="project" value="TreeGrafter"/>
</dbReference>
<dbReference type="RefSeq" id="XP_018013540.1">
    <property type="nucleotide sequence ID" value="XM_018158051.2"/>
</dbReference>